<dbReference type="PANTHER" id="PTHR35043">
    <property type="entry name" value="TRANSCRIPTION FACTOR DOMAIN-CONTAINING PROTEIN"/>
    <property type="match status" value="1"/>
</dbReference>
<dbReference type="PANTHER" id="PTHR35043:SF7">
    <property type="entry name" value="TRANSCRIPTION FACTOR DOMAIN-CONTAINING PROTEIN"/>
    <property type="match status" value="1"/>
</dbReference>
<keyword evidence="2" id="KW-0812">Transmembrane</keyword>
<keyword evidence="4" id="KW-1185">Reference proteome</keyword>
<feature type="transmembrane region" description="Helical" evidence="2">
    <location>
        <begin position="275"/>
        <end position="294"/>
    </location>
</feature>
<proteinExistence type="predicted"/>
<keyword evidence="2" id="KW-0472">Membrane</keyword>
<evidence type="ECO:0000256" key="1">
    <source>
        <dbReference type="SAM" id="MobiDB-lite"/>
    </source>
</evidence>
<name>A0A5J5FC66_9PEZI</name>
<protein>
    <submittedName>
        <fullName evidence="3">Uncharacterized protein</fullName>
    </submittedName>
</protein>
<reference evidence="3 4" key="1">
    <citation type="submission" date="2019-09" db="EMBL/GenBank/DDBJ databases">
        <title>Draft genome of the ectomycorrhizal ascomycete Sphaerosporella brunnea.</title>
        <authorList>
            <consortium name="DOE Joint Genome Institute"/>
            <person name="Benucci G.M."/>
            <person name="Marozzi G."/>
            <person name="Antonielli L."/>
            <person name="Sanchez S."/>
            <person name="Marco P."/>
            <person name="Wang X."/>
            <person name="Falini L.B."/>
            <person name="Barry K."/>
            <person name="Haridas S."/>
            <person name="Lipzen A."/>
            <person name="Labutti K."/>
            <person name="Grigoriev I.V."/>
            <person name="Murat C."/>
            <person name="Martin F."/>
            <person name="Albertini E."/>
            <person name="Donnini D."/>
            <person name="Bonito G."/>
        </authorList>
    </citation>
    <scope>NUCLEOTIDE SEQUENCE [LARGE SCALE GENOMIC DNA]</scope>
    <source>
        <strain evidence="3 4">Sb_GMNB300</strain>
    </source>
</reference>
<dbReference type="InParanoid" id="A0A5J5FC66"/>
<dbReference type="Proteomes" id="UP000326924">
    <property type="component" value="Unassembled WGS sequence"/>
</dbReference>
<sequence>MWCRLLSSPPVEKATMNLFFTPVLCMVLGKSLARPVPNSTTVSFIPEPTGRGTVGLLLSSLLTLSLCCYSAVHLNVSEMGFGERILRFIPIGFVAKASTALLSLFVPEFILQAAFGQWMKARKICTTLRQEARQHDVSSHSESQIEDSSRTSAEDIPLVSVGTRKRRPIADGTLQKWSDITMEMAFFVVMEGLFLDSPEFLDLPEPMRRKLFLDEKEFLALVEAGLIQPNIFNQKDIDDKNKSDALGKFLACAQALWMAINVMARKASGLPTTLLELHVLFHIVCTIAMYWFWWNKPLSIVQPLLLSIGKEGAVVVSQGLDFAEDPEFTSLIFLTRLKPAVEITLFPEDSPPRSPVPYERSDQEPQTADARPAELVVTEKHYSVRIAPGQSLKGVSPPEFLRERQDVFDRASKALRNERFRRVMETAGTVTRDGTMFSFLKPEKKEGPILQRAWHPKVQAVIGLLYGALHATAWYSHFPSNNEKWMWRYSCIVVAASIPVIIVADNTLHVVLEYSKKLDLMADSAQGFSEAGWGCSLLFVSLSQFPVLLCFISCILLYIAARCFIVVEAFISLRSLPVAVYETVRWSDFWPHF</sequence>
<dbReference type="EMBL" id="VXIS01000001">
    <property type="protein sequence ID" value="KAA8914994.1"/>
    <property type="molecule type" value="Genomic_DNA"/>
</dbReference>
<dbReference type="AlphaFoldDB" id="A0A5J5FC66"/>
<evidence type="ECO:0000313" key="4">
    <source>
        <dbReference type="Proteomes" id="UP000326924"/>
    </source>
</evidence>
<feature type="transmembrane region" description="Helical" evidence="2">
    <location>
        <begin position="487"/>
        <end position="504"/>
    </location>
</feature>
<accession>A0A5J5FC66</accession>
<feature type="region of interest" description="Disordered" evidence="1">
    <location>
        <begin position="348"/>
        <end position="370"/>
    </location>
</feature>
<organism evidence="3 4">
    <name type="scientific">Sphaerosporella brunnea</name>
    <dbReference type="NCBI Taxonomy" id="1250544"/>
    <lineage>
        <taxon>Eukaryota</taxon>
        <taxon>Fungi</taxon>
        <taxon>Dikarya</taxon>
        <taxon>Ascomycota</taxon>
        <taxon>Pezizomycotina</taxon>
        <taxon>Pezizomycetes</taxon>
        <taxon>Pezizales</taxon>
        <taxon>Pyronemataceae</taxon>
        <taxon>Sphaerosporella</taxon>
    </lineage>
</organism>
<feature type="transmembrane region" description="Helical" evidence="2">
    <location>
        <begin position="545"/>
        <end position="567"/>
    </location>
</feature>
<gene>
    <name evidence="3" type="ORF">FN846DRAFT_924307</name>
</gene>
<evidence type="ECO:0000256" key="2">
    <source>
        <dbReference type="SAM" id="Phobius"/>
    </source>
</evidence>
<keyword evidence="2" id="KW-1133">Transmembrane helix</keyword>
<evidence type="ECO:0000313" key="3">
    <source>
        <dbReference type="EMBL" id="KAA8914994.1"/>
    </source>
</evidence>
<dbReference type="OrthoDB" id="9451547at2759"/>
<comment type="caution">
    <text evidence="3">The sequence shown here is derived from an EMBL/GenBank/DDBJ whole genome shotgun (WGS) entry which is preliminary data.</text>
</comment>